<protein>
    <submittedName>
        <fullName evidence="1">Uncharacterized protein</fullName>
    </submittedName>
</protein>
<dbReference type="RefSeq" id="WP_098368748.1">
    <property type="nucleotide sequence ID" value="NZ_JARSYC010000071.1"/>
</dbReference>
<evidence type="ECO:0000313" key="1">
    <source>
        <dbReference type="EMBL" id="PFB07867.1"/>
    </source>
</evidence>
<evidence type="ECO:0000313" key="2">
    <source>
        <dbReference type="Proteomes" id="UP000220397"/>
    </source>
</evidence>
<dbReference type="AlphaFoldDB" id="A0A9X6Z4S4"/>
<gene>
    <name evidence="1" type="ORF">CN398_09010</name>
</gene>
<sequence>MIPFNLKEDNYKNHPLDGKYGVITANSSFANYPVTIVDNNHEKGTLTLCLLHLSEEVRQYVSLRLHYDFLYKSFVFDKSLYRIYEYEKEELSNEKIINILKKVLYYIQPSLQGGSLVGSSSEQIEDDPNYYAGHYVLNDEQEYTILKCGKEYRFYRGNKKHYPDWKDTEDKDLLYEGEIDFEIYKMSIELAGLRRQIVMYANQLLDDGQDDSIQKYKDLKKQLEASLKEVINL</sequence>
<accession>A0A9X6Z4S4</accession>
<comment type="caution">
    <text evidence="1">The sequence shown here is derived from an EMBL/GenBank/DDBJ whole genome shotgun (WGS) entry which is preliminary data.</text>
</comment>
<reference evidence="1 2" key="1">
    <citation type="submission" date="2017-09" db="EMBL/GenBank/DDBJ databases">
        <title>Large-scale bioinformatics analysis of Bacillus genomes uncovers conserved roles of natural products in bacterial physiology.</title>
        <authorList>
            <consortium name="Agbiome Team Llc"/>
            <person name="Bleich R.M."/>
            <person name="Kirk G.J."/>
            <person name="Santa Maria K.C."/>
            <person name="Allen S.E."/>
            <person name="Farag S."/>
            <person name="Shank E.A."/>
            <person name="Bowers A."/>
        </authorList>
    </citation>
    <scope>NUCLEOTIDE SEQUENCE [LARGE SCALE GENOMIC DNA]</scope>
    <source>
        <strain evidence="1 2">AFS015413</strain>
    </source>
</reference>
<proteinExistence type="predicted"/>
<dbReference type="Proteomes" id="UP000220397">
    <property type="component" value="Unassembled WGS sequence"/>
</dbReference>
<name>A0A9X6Z4S4_BACTU</name>
<dbReference type="EMBL" id="NTUS01000026">
    <property type="protein sequence ID" value="PFB07867.1"/>
    <property type="molecule type" value="Genomic_DNA"/>
</dbReference>
<organism evidence="1 2">
    <name type="scientific">Bacillus thuringiensis</name>
    <dbReference type="NCBI Taxonomy" id="1428"/>
    <lineage>
        <taxon>Bacteria</taxon>
        <taxon>Bacillati</taxon>
        <taxon>Bacillota</taxon>
        <taxon>Bacilli</taxon>
        <taxon>Bacillales</taxon>
        <taxon>Bacillaceae</taxon>
        <taxon>Bacillus</taxon>
        <taxon>Bacillus cereus group</taxon>
    </lineage>
</organism>